<dbReference type="RefSeq" id="XP_027333498.1">
    <property type="nucleotide sequence ID" value="XM_027477697.1"/>
</dbReference>
<evidence type="ECO:0000256" key="10">
    <source>
        <dbReference type="ARBA" id="ARBA00023170"/>
    </source>
</evidence>
<comment type="subunit">
    <text evidence="3">May form heteromers.</text>
</comment>
<organism evidence="19 20">
    <name type="scientific">Abrus precatorius</name>
    <name type="common">Indian licorice</name>
    <name type="synonym">Glycine abrus</name>
    <dbReference type="NCBI Taxonomy" id="3816"/>
    <lineage>
        <taxon>Eukaryota</taxon>
        <taxon>Viridiplantae</taxon>
        <taxon>Streptophyta</taxon>
        <taxon>Embryophyta</taxon>
        <taxon>Tracheophyta</taxon>
        <taxon>Spermatophyta</taxon>
        <taxon>Magnoliopsida</taxon>
        <taxon>eudicotyledons</taxon>
        <taxon>Gunneridae</taxon>
        <taxon>Pentapetalae</taxon>
        <taxon>rosids</taxon>
        <taxon>fabids</taxon>
        <taxon>Fabales</taxon>
        <taxon>Fabaceae</taxon>
        <taxon>Papilionoideae</taxon>
        <taxon>50 kb inversion clade</taxon>
        <taxon>NPAAA clade</taxon>
        <taxon>indigoferoid/millettioid clade</taxon>
        <taxon>Abreae</taxon>
        <taxon>Abrus</taxon>
    </lineage>
</organism>
<dbReference type="SUPFAM" id="SSF53850">
    <property type="entry name" value="Periplasmic binding protein-like II"/>
    <property type="match status" value="1"/>
</dbReference>
<dbReference type="PANTHER" id="PTHR34836">
    <property type="entry name" value="OS06G0188250 PROTEIN"/>
    <property type="match status" value="1"/>
</dbReference>
<feature type="domain" description="Ionotropic glutamate receptor C-terminal" evidence="18">
    <location>
        <begin position="419"/>
        <end position="777"/>
    </location>
</feature>
<comment type="function">
    <text evidence="15">Glutamate-gated receptor that probably acts as non-selective cation channel.</text>
</comment>
<evidence type="ECO:0000256" key="15">
    <source>
        <dbReference type="PIRNR" id="PIRNR037090"/>
    </source>
</evidence>
<keyword evidence="16" id="KW-1015">Disulfide bond</keyword>
<dbReference type="FunFam" id="1.10.287.70:FF:000037">
    <property type="entry name" value="Glutamate receptor"/>
    <property type="match status" value="1"/>
</dbReference>
<feature type="transmembrane region" description="Helical" evidence="17">
    <location>
        <begin position="798"/>
        <end position="820"/>
    </location>
</feature>
<feature type="disulfide bond" evidence="16">
    <location>
        <begin position="721"/>
        <end position="781"/>
    </location>
</feature>
<dbReference type="Gene3D" id="3.40.50.2300">
    <property type="match status" value="2"/>
</dbReference>
<evidence type="ECO:0000256" key="13">
    <source>
        <dbReference type="ARBA" id="ARBA00023303"/>
    </source>
</evidence>
<dbReference type="InterPro" id="IPR017103">
    <property type="entry name" value="Iontropic_Glu_rcpt_pln"/>
</dbReference>
<dbReference type="Pfam" id="PF01094">
    <property type="entry name" value="ANF_receptor"/>
    <property type="match status" value="1"/>
</dbReference>
<keyword evidence="4 15" id="KW-0813">Transport</keyword>
<evidence type="ECO:0000256" key="8">
    <source>
        <dbReference type="ARBA" id="ARBA00023065"/>
    </source>
</evidence>
<evidence type="ECO:0000256" key="14">
    <source>
        <dbReference type="ARBA" id="ARBA00049638"/>
    </source>
</evidence>
<dbReference type="InterPro" id="IPR044440">
    <property type="entry name" value="GABAb_receptor_plant_PBP1"/>
</dbReference>
<proteinExistence type="inferred from homology"/>
<protein>
    <recommendedName>
        <fullName evidence="15">Glutamate receptor</fullName>
    </recommendedName>
</protein>
<dbReference type="Gene3D" id="3.40.190.10">
    <property type="entry name" value="Periplasmic binding protein-like II"/>
    <property type="match status" value="2"/>
</dbReference>
<dbReference type="KEGG" id="aprc:113848255"/>
<evidence type="ECO:0000256" key="2">
    <source>
        <dbReference type="ARBA" id="ARBA00008685"/>
    </source>
</evidence>
<evidence type="ECO:0000259" key="18">
    <source>
        <dbReference type="SMART" id="SM00079"/>
    </source>
</evidence>
<dbReference type="AlphaFoldDB" id="A0A8B8JSH6"/>
<keyword evidence="12 15" id="KW-1071">Ligand-gated ion channel</keyword>
<dbReference type="InterPro" id="IPR001828">
    <property type="entry name" value="ANF_lig-bd_rcpt"/>
</dbReference>
<dbReference type="InterPro" id="IPR001320">
    <property type="entry name" value="Iontro_rcpt_C"/>
</dbReference>
<evidence type="ECO:0000313" key="19">
    <source>
        <dbReference type="Proteomes" id="UP000694853"/>
    </source>
</evidence>
<keyword evidence="6" id="KW-0732">Signal</keyword>
<dbReference type="InterPro" id="IPR015683">
    <property type="entry name" value="Ionotropic_Glu_rcpt"/>
</dbReference>
<dbReference type="OrthoDB" id="5984008at2759"/>
<keyword evidence="8 15" id="KW-0406">Ion transport</keyword>
<comment type="function">
    <text evidence="14">Glutamate-gated receptor that probably acts as a non-selective cation channel. May be involved in light-signal transduction and calcium homeostasis via the regulation of calcium influx into cells.</text>
</comment>
<dbReference type="SMART" id="SM00079">
    <property type="entry name" value="PBPe"/>
    <property type="match status" value="1"/>
</dbReference>
<keyword evidence="11" id="KW-0325">Glycoprotein</keyword>
<keyword evidence="5 17" id="KW-0812">Transmembrane</keyword>
<gene>
    <name evidence="20" type="primary">LOC113848255</name>
</gene>
<evidence type="ECO:0000256" key="11">
    <source>
        <dbReference type="ARBA" id="ARBA00023180"/>
    </source>
</evidence>
<evidence type="ECO:0000313" key="20">
    <source>
        <dbReference type="RefSeq" id="XP_027333498.1"/>
    </source>
</evidence>
<keyword evidence="19" id="KW-1185">Reference proteome</keyword>
<comment type="similarity">
    <text evidence="2 15">Belongs to the glutamate-gated ion channel (TC 1.A.10.1) family.</text>
</comment>
<dbReference type="PIRSF" id="PIRSF037090">
    <property type="entry name" value="Iontro_Glu-like_rcpt_pln"/>
    <property type="match status" value="1"/>
</dbReference>
<name>A0A8B8JSH6_ABRPR</name>
<dbReference type="Proteomes" id="UP000694853">
    <property type="component" value="Unplaced"/>
</dbReference>
<evidence type="ECO:0000256" key="9">
    <source>
        <dbReference type="ARBA" id="ARBA00023136"/>
    </source>
</evidence>
<keyword evidence="13 15" id="KW-0407">Ion channel</keyword>
<dbReference type="SUPFAM" id="SSF53822">
    <property type="entry name" value="Periplasmic binding protein-like I"/>
    <property type="match status" value="1"/>
</dbReference>
<dbReference type="FunFam" id="3.40.50.2300:FF:000188">
    <property type="entry name" value="Glutamate receptor"/>
    <property type="match status" value="1"/>
</dbReference>
<dbReference type="GeneID" id="113848255"/>
<dbReference type="SUPFAM" id="SSF81324">
    <property type="entry name" value="Voltage-gated potassium channels"/>
    <property type="match status" value="1"/>
</dbReference>
<dbReference type="GO" id="GO:0015276">
    <property type="term" value="F:ligand-gated monoatomic ion channel activity"/>
    <property type="evidence" value="ECO:0007669"/>
    <property type="project" value="InterPro"/>
</dbReference>
<accession>A0A8B8JSH6</accession>
<reference evidence="19" key="1">
    <citation type="journal article" date="2019" name="Toxins">
        <title>Detection of Abrin-Like and Prepropulchellin-Like Toxin Genes and Transcripts Using Whole Genome Sequencing and Full-Length Transcript Sequencing of Abrus precatorius.</title>
        <authorList>
            <person name="Hovde B.T."/>
            <person name="Daligault H.E."/>
            <person name="Hanschen E.R."/>
            <person name="Kunde Y.A."/>
            <person name="Johnson M.B."/>
            <person name="Starkenburg S.R."/>
            <person name="Johnson S.L."/>
        </authorList>
    </citation>
    <scope>NUCLEOTIDE SEQUENCE [LARGE SCALE GENOMIC DNA]</scope>
</reference>
<dbReference type="Pfam" id="PF00060">
    <property type="entry name" value="Lig_chan"/>
    <property type="match status" value="1"/>
</dbReference>
<evidence type="ECO:0000256" key="17">
    <source>
        <dbReference type="SAM" id="Phobius"/>
    </source>
</evidence>
<dbReference type="Gene3D" id="1.10.287.70">
    <property type="match status" value="1"/>
</dbReference>
<feature type="transmembrane region" description="Helical" evidence="17">
    <location>
        <begin position="612"/>
        <end position="630"/>
    </location>
</feature>
<evidence type="ECO:0000256" key="16">
    <source>
        <dbReference type="PIRSR" id="PIRSR037090-50"/>
    </source>
</evidence>
<reference evidence="20" key="2">
    <citation type="submission" date="2025-08" db="UniProtKB">
        <authorList>
            <consortium name="RefSeq"/>
        </authorList>
    </citation>
    <scope>IDENTIFICATION</scope>
    <source>
        <tissue evidence="20">Young leaves</tissue>
    </source>
</reference>
<feature type="transmembrane region" description="Helical" evidence="17">
    <location>
        <begin position="548"/>
        <end position="570"/>
    </location>
</feature>
<evidence type="ECO:0000256" key="1">
    <source>
        <dbReference type="ARBA" id="ARBA00004141"/>
    </source>
</evidence>
<keyword evidence="7 17" id="KW-1133">Transmembrane helix</keyword>
<dbReference type="GO" id="GO:0016020">
    <property type="term" value="C:membrane"/>
    <property type="evidence" value="ECO:0007669"/>
    <property type="project" value="UniProtKB-SubCell"/>
</dbReference>
<keyword evidence="10 15" id="KW-0675">Receptor</keyword>
<evidence type="ECO:0000256" key="6">
    <source>
        <dbReference type="ARBA" id="ARBA00022729"/>
    </source>
</evidence>
<keyword evidence="9 15" id="KW-0472">Membrane</keyword>
<evidence type="ECO:0000256" key="12">
    <source>
        <dbReference type="ARBA" id="ARBA00023286"/>
    </source>
</evidence>
<evidence type="ECO:0000256" key="4">
    <source>
        <dbReference type="ARBA" id="ARBA00022448"/>
    </source>
</evidence>
<dbReference type="CDD" id="cd13686">
    <property type="entry name" value="GluR_Plant"/>
    <property type="match status" value="1"/>
</dbReference>
<sequence length="882" mass="100082">MGKLGLSCIRMALSDLYASQRYYKTRLILNVKDSMAEVIEAASVGLDLIENGKVKAIIGPQISKQANILIDVGLKYQVPIISFSATSPSLSSPQRRSPYFFRVAQNDAAQVKAISAIVQAFGWKQVVPIYSQGIYEEELIPYMTRALLEANVSTPYQSAIFPLATNQQILQELHKLKMMSNRIFIVHVSLKLGCRLFTMARNMGMMKQGYVWIMTTRMSNLLTLKNSSIIDSMQGVLGVSSYFPKTKELEDFDARWKKKFQQEYPSIVDTQINVLGLWAYDAATALAIAIEKVVLTNMRFQNTNASNNATKFGDMRLSQIGPKLREALPTIRFQGLVGEFSFVNGEVNLSSFQIININGDGKRVVGYWTPQNALQRNMDSTSMGAYSISKTNLGPIIWPGDSSSTPIGWDEYELANTNYLRVGVPFDQYKRFIDKKGDQYNNTFVLVGSYSIDVFNYVIGTLPYKVPYEFVYFANYYDPFHPGLIYDNLIKQTYLGKYDVVVGDIMIKANWSIYVDFTLPFTESGATFIVPTTKLSNKTKAWIFLKPLTWELWLTTGCFFVFIGFVVWVLEHHANEDFRGSPSHQVSTSFWFSFSTLVFAQRERVQSNLARFVVIIWIFVVLILTQSYTANLATLMTVQQLRPTVTDVSQLLQNGDFVGYRYGSYYTYESLIQMGFDNSKLKLYSTAEECDQLLTLGSPNGGISAAFDEIPYIKVILSGYCSKYTTIGPTYKTEGPGFGFAFRRGSPLVADVSRAILNLTQNNQDTMKAIEDRWFKNETHCIQPSEEDSSYKLDLESFQGLFLVAGLASSFALIVHYSMILRGHRRVFIQFDSNESFCKKIYTMFRIYFQKDARIVPDKDIWMPEVNYVAPPNPPRNLEPYA</sequence>
<comment type="subcellular location">
    <subcellularLocation>
        <location evidence="1">Membrane</location>
        <topology evidence="1">Multi-pass membrane protein</topology>
    </subcellularLocation>
</comment>
<evidence type="ECO:0000256" key="5">
    <source>
        <dbReference type="ARBA" id="ARBA00022692"/>
    </source>
</evidence>
<evidence type="ECO:0000256" key="7">
    <source>
        <dbReference type="ARBA" id="ARBA00022989"/>
    </source>
</evidence>
<dbReference type="CDD" id="cd19990">
    <property type="entry name" value="PBP1_GABAb_receptor_plant"/>
    <property type="match status" value="1"/>
</dbReference>
<evidence type="ECO:0000256" key="3">
    <source>
        <dbReference type="ARBA" id="ARBA00011095"/>
    </source>
</evidence>
<dbReference type="InterPro" id="IPR028082">
    <property type="entry name" value="Peripla_BP_I"/>
</dbReference>
<dbReference type="PANTHER" id="PTHR34836:SF1">
    <property type="entry name" value="OS09G0428600 PROTEIN"/>
    <property type="match status" value="1"/>
</dbReference>